<dbReference type="InterPro" id="IPR001387">
    <property type="entry name" value="Cro/C1-type_HTH"/>
</dbReference>
<dbReference type="Proteomes" id="UP000487268">
    <property type="component" value="Unassembled WGS sequence"/>
</dbReference>
<dbReference type="RefSeq" id="WP_153537314.1">
    <property type="nucleotide sequence ID" value="NZ_WEGH01000003.1"/>
</dbReference>
<feature type="domain" description="HTH cro/C1-type" evidence="2">
    <location>
        <begin position="16"/>
        <end position="54"/>
    </location>
</feature>
<name>A0A7K0C216_9ACTN</name>
<evidence type="ECO:0000313" key="4">
    <source>
        <dbReference type="Proteomes" id="UP000487268"/>
    </source>
</evidence>
<keyword evidence="4" id="KW-1185">Reference proteome</keyword>
<feature type="region of interest" description="Disordered" evidence="1">
    <location>
        <begin position="1"/>
        <end position="25"/>
    </location>
</feature>
<dbReference type="InterPro" id="IPR010982">
    <property type="entry name" value="Lambda_DNA-bd_dom_sf"/>
</dbReference>
<dbReference type="PROSITE" id="PS50943">
    <property type="entry name" value="HTH_CROC1"/>
    <property type="match status" value="1"/>
</dbReference>
<dbReference type="OrthoDB" id="4966777at2"/>
<proteinExistence type="predicted"/>
<dbReference type="Gene3D" id="1.10.260.40">
    <property type="entry name" value="lambda repressor-like DNA-binding domains"/>
    <property type="match status" value="1"/>
</dbReference>
<dbReference type="InterPro" id="IPR043917">
    <property type="entry name" value="DUF5753"/>
</dbReference>
<dbReference type="GO" id="GO:0003677">
    <property type="term" value="F:DNA binding"/>
    <property type="evidence" value="ECO:0007669"/>
    <property type="project" value="InterPro"/>
</dbReference>
<comment type="caution">
    <text evidence="3">The sequence shown here is derived from an EMBL/GenBank/DDBJ whole genome shotgun (WGS) entry which is preliminary data.</text>
</comment>
<evidence type="ECO:0000256" key="1">
    <source>
        <dbReference type="SAM" id="MobiDB-lite"/>
    </source>
</evidence>
<reference evidence="3 4" key="1">
    <citation type="submission" date="2019-10" db="EMBL/GenBank/DDBJ databases">
        <title>Actinomadura rubteroloni sp. nov. and Actinomadura macrotermitis sp. nov., isolated from the gut of fungus growing-termite Macrotermes natalensis.</title>
        <authorList>
            <person name="Benndorf R."/>
            <person name="Martin K."/>
            <person name="Kuefner M."/>
            <person name="De Beer W."/>
            <person name="Kaster A.-K."/>
            <person name="Vollmers J."/>
            <person name="Poulsen M."/>
            <person name="Beemelmanns C."/>
        </authorList>
    </citation>
    <scope>NUCLEOTIDE SEQUENCE [LARGE SCALE GENOMIC DNA]</scope>
    <source>
        <strain evidence="3 4">RB68</strain>
    </source>
</reference>
<dbReference type="CDD" id="cd00093">
    <property type="entry name" value="HTH_XRE"/>
    <property type="match status" value="1"/>
</dbReference>
<organism evidence="3 4">
    <name type="scientific">Actinomadura macrotermitis</name>
    <dbReference type="NCBI Taxonomy" id="2585200"/>
    <lineage>
        <taxon>Bacteria</taxon>
        <taxon>Bacillati</taxon>
        <taxon>Actinomycetota</taxon>
        <taxon>Actinomycetes</taxon>
        <taxon>Streptosporangiales</taxon>
        <taxon>Thermomonosporaceae</taxon>
        <taxon>Actinomadura</taxon>
    </lineage>
</organism>
<accession>A0A7K0C216</accession>
<sequence length="284" mass="32421">MPTSHQQARKDFGQRLRELRKDAQPRLTQRRLAELAGWHESKVSKIEHGTQTPSEDDVHVWCRLVGADEHLPDLIATIRNIDSQYREWRREWRAGARRGQQAFGAYEADTTLFRVFEPFVIPGLLQTRAYASARFRDNIAFHGIGGDVEEAVQARMDRQDVLRRGDRDRRFHMLVCEVALTIGLADDEVMAEQLDRLLTLSIMPRLSLGIIPTRARHRRAPHSGFWIFDDRLVLVDTAAAELAITQPREVAVYVQEFTVLAESAVYGKAARELMTAAIRALRGS</sequence>
<evidence type="ECO:0000313" key="3">
    <source>
        <dbReference type="EMBL" id="MQY07497.1"/>
    </source>
</evidence>
<dbReference type="SUPFAM" id="SSF47413">
    <property type="entry name" value="lambda repressor-like DNA-binding domains"/>
    <property type="match status" value="1"/>
</dbReference>
<feature type="compositionally biased region" description="Basic and acidic residues" evidence="1">
    <location>
        <begin position="8"/>
        <end position="24"/>
    </location>
</feature>
<dbReference type="SMART" id="SM00530">
    <property type="entry name" value="HTH_XRE"/>
    <property type="match status" value="1"/>
</dbReference>
<dbReference type="Pfam" id="PF13560">
    <property type="entry name" value="HTH_31"/>
    <property type="match status" value="1"/>
</dbReference>
<evidence type="ECO:0000259" key="2">
    <source>
        <dbReference type="PROSITE" id="PS50943"/>
    </source>
</evidence>
<dbReference type="Pfam" id="PF19054">
    <property type="entry name" value="DUF5753"/>
    <property type="match status" value="1"/>
</dbReference>
<gene>
    <name evidence="3" type="ORF">ACRB68_55980</name>
</gene>
<protein>
    <recommendedName>
        <fullName evidence="2">HTH cro/C1-type domain-containing protein</fullName>
    </recommendedName>
</protein>
<dbReference type="AlphaFoldDB" id="A0A7K0C216"/>
<dbReference type="EMBL" id="WEGH01000003">
    <property type="protein sequence ID" value="MQY07497.1"/>
    <property type="molecule type" value="Genomic_DNA"/>
</dbReference>